<organism evidence="1 2">
    <name type="scientific">Cymbomonas tetramitiformis</name>
    <dbReference type="NCBI Taxonomy" id="36881"/>
    <lineage>
        <taxon>Eukaryota</taxon>
        <taxon>Viridiplantae</taxon>
        <taxon>Chlorophyta</taxon>
        <taxon>Pyramimonadophyceae</taxon>
        <taxon>Pyramimonadales</taxon>
        <taxon>Pyramimonadaceae</taxon>
        <taxon>Cymbomonas</taxon>
    </lineage>
</organism>
<dbReference type="EMBL" id="LGRX02033150">
    <property type="protein sequence ID" value="KAK3242616.1"/>
    <property type="molecule type" value="Genomic_DNA"/>
</dbReference>
<evidence type="ECO:0000313" key="1">
    <source>
        <dbReference type="EMBL" id="KAK3242616.1"/>
    </source>
</evidence>
<reference evidence="1 2" key="1">
    <citation type="journal article" date="2015" name="Genome Biol. Evol.">
        <title>Comparative Genomics of a Bacterivorous Green Alga Reveals Evolutionary Causalities and Consequences of Phago-Mixotrophic Mode of Nutrition.</title>
        <authorList>
            <person name="Burns J.A."/>
            <person name="Paasch A."/>
            <person name="Narechania A."/>
            <person name="Kim E."/>
        </authorList>
    </citation>
    <scope>NUCLEOTIDE SEQUENCE [LARGE SCALE GENOMIC DNA]</scope>
    <source>
        <strain evidence="1 2">PLY_AMNH</strain>
    </source>
</reference>
<comment type="caution">
    <text evidence="1">The sequence shown here is derived from an EMBL/GenBank/DDBJ whole genome shotgun (WGS) entry which is preliminary data.</text>
</comment>
<evidence type="ECO:0000313" key="2">
    <source>
        <dbReference type="Proteomes" id="UP001190700"/>
    </source>
</evidence>
<sequence length="261" mass="29004">MSVCTDVDPVKLLNCELARLITSRDDPDALSDPIQFVVDQGHKEWKAAEYKEFLLLIHPDKKRCSKSGKGDVYETCRNIMTAVQALRSQGVDFKTSERVLEKAKAAIAQGRNPDTRWNDALVVYGSPEETVDNKEIVPFVRTSDSISRVHTEPGAVVAPSSYMEKRKGFARLKAELAGDDKGGKSFCGNVMECGFGRDGKVKSYRSNTEEMAWCDTNDVCETRHIGGGYNHCRFKDGEREVARAHGLVGARSTFDPYEGEL</sequence>
<gene>
    <name evidence="1" type="ORF">CYMTET_47775</name>
</gene>
<dbReference type="AlphaFoldDB" id="A0AAE0EVW4"/>
<accession>A0AAE0EVW4</accession>
<name>A0AAE0EVW4_9CHLO</name>
<protein>
    <submittedName>
        <fullName evidence="1">Uncharacterized protein</fullName>
    </submittedName>
</protein>
<keyword evidence="2" id="KW-1185">Reference proteome</keyword>
<dbReference type="Proteomes" id="UP001190700">
    <property type="component" value="Unassembled WGS sequence"/>
</dbReference>
<proteinExistence type="predicted"/>